<evidence type="ECO:0000313" key="6">
    <source>
        <dbReference type="EMBL" id="QGH02309.1"/>
    </source>
</evidence>
<dbReference type="PANTHER" id="PTHR30385">
    <property type="entry name" value="SIGMA FACTOR F FLAGELLAR"/>
    <property type="match status" value="1"/>
</dbReference>
<keyword evidence="3" id="KW-0238">DNA-binding</keyword>
<dbReference type="InterPro" id="IPR036388">
    <property type="entry name" value="WH-like_DNA-bd_sf"/>
</dbReference>
<evidence type="ECO:0000256" key="2">
    <source>
        <dbReference type="ARBA" id="ARBA00023082"/>
    </source>
</evidence>
<dbReference type="Gene3D" id="1.10.10.10">
    <property type="entry name" value="Winged helix-like DNA-binding domain superfamily/Winged helix DNA-binding domain"/>
    <property type="match status" value="1"/>
</dbReference>
<keyword evidence="1" id="KW-0805">Transcription regulation</keyword>
<dbReference type="GO" id="GO:0006352">
    <property type="term" value="P:DNA-templated transcription initiation"/>
    <property type="evidence" value="ECO:0007669"/>
    <property type="project" value="InterPro"/>
</dbReference>
<dbReference type="GO" id="GO:0003677">
    <property type="term" value="F:DNA binding"/>
    <property type="evidence" value="ECO:0007669"/>
    <property type="project" value="UniProtKB-KW"/>
</dbReference>
<evidence type="ECO:0000259" key="5">
    <source>
        <dbReference type="Pfam" id="PF08281"/>
    </source>
</evidence>
<gene>
    <name evidence="6" type="ORF">EA457_07035</name>
</gene>
<dbReference type="InterPro" id="IPR013249">
    <property type="entry name" value="RNA_pol_sigma70_r4_t2"/>
</dbReference>
<keyword evidence="2" id="KW-0731">Sigma factor</keyword>
<dbReference type="AlphaFoldDB" id="A0A9X7X8L0"/>
<reference evidence="6 7" key="1">
    <citation type="submission" date="2018-10" db="EMBL/GenBank/DDBJ databases">
        <title>Comparative Genomics Analysis of the Streptococcus dysgalactiae subspecies dysgalactiae.</title>
        <authorList>
            <person name="Koh T.H."/>
            <person name="Abdul Rahman N."/>
            <person name="Sessions O.M."/>
        </authorList>
    </citation>
    <scope>NUCLEOTIDE SEQUENCE [LARGE SCALE GENOMIC DNA]</scope>
    <source>
        <strain evidence="6 7">DB60705-15</strain>
    </source>
</reference>
<evidence type="ECO:0000256" key="3">
    <source>
        <dbReference type="ARBA" id="ARBA00023125"/>
    </source>
</evidence>
<dbReference type="Proteomes" id="UP000347383">
    <property type="component" value="Chromosome"/>
</dbReference>
<dbReference type="EMBL" id="CP033165">
    <property type="protein sequence ID" value="QGH02309.1"/>
    <property type="molecule type" value="Genomic_DNA"/>
</dbReference>
<protein>
    <recommendedName>
        <fullName evidence="5">RNA polymerase sigma factor 70 region 4 type 2 domain-containing protein</fullName>
    </recommendedName>
</protein>
<dbReference type="SUPFAM" id="SSF88659">
    <property type="entry name" value="Sigma3 and sigma4 domains of RNA polymerase sigma factors"/>
    <property type="match status" value="1"/>
</dbReference>
<keyword evidence="4" id="KW-0804">Transcription</keyword>
<dbReference type="InterPro" id="IPR013324">
    <property type="entry name" value="RNA_pol_sigma_r3/r4-like"/>
</dbReference>
<evidence type="ECO:0000313" key="7">
    <source>
        <dbReference type="Proteomes" id="UP000347383"/>
    </source>
</evidence>
<evidence type="ECO:0000256" key="4">
    <source>
        <dbReference type="ARBA" id="ARBA00023163"/>
    </source>
</evidence>
<feature type="domain" description="RNA polymerase sigma factor 70 region 4 type 2" evidence="5">
    <location>
        <begin position="145"/>
        <end position="197"/>
    </location>
</feature>
<dbReference type="RefSeq" id="WP_155778555.1">
    <property type="nucleotide sequence ID" value="NZ_CP033165.1"/>
</dbReference>
<dbReference type="PANTHER" id="PTHR30385:SF4">
    <property type="entry name" value="RNA POLYMERASE SIGMA-E FACTOR"/>
    <property type="match status" value="1"/>
</dbReference>
<organism evidence="6 7">
    <name type="scientific">Streptococcus dysgalactiae subsp. dysgalactiae</name>
    <dbReference type="NCBI Taxonomy" id="99822"/>
    <lineage>
        <taxon>Bacteria</taxon>
        <taxon>Bacillati</taxon>
        <taxon>Bacillota</taxon>
        <taxon>Bacilli</taxon>
        <taxon>Lactobacillales</taxon>
        <taxon>Streptococcaceae</taxon>
        <taxon>Streptococcus</taxon>
    </lineage>
</organism>
<dbReference type="Pfam" id="PF08281">
    <property type="entry name" value="Sigma70_r4_2"/>
    <property type="match status" value="1"/>
</dbReference>
<name>A0A9X7X8L0_STRDY</name>
<sequence length="203" mass="23822">MSKVKRTPQKERGTYKYFDANGKVVDELKPAERGVSELDIYELHQRDDREIYYTMKAHHGIRTNKEKATIRAWVPVFIEQFKLDHNGIEPTKDAVEDAVMKEFPMVEVFSFNAVDSFSHAEDKSDLLFKTYLEEQSKKLTDPRVEELLELMEKLTDNQRWLIQKVFYEGVSQTDVAAELGITKQAVQNRLNKIYARLRNLFDK</sequence>
<dbReference type="GO" id="GO:0016987">
    <property type="term" value="F:sigma factor activity"/>
    <property type="evidence" value="ECO:0007669"/>
    <property type="project" value="UniProtKB-KW"/>
</dbReference>
<accession>A0A9X7X8L0</accession>
<proteinExistence type="predicted"/>
<evidence type="ECO:0000256" key="1">
    <source>
        <dbReference type="ARBA" id="ARBA00023015"/>
    </source>
</evidence>